<keyword evidence="9" id="KW-1185">Reference proteome</keyword>
<protein>
    <submittedName>
        <fullName evidence="8">OPT superfamily oligopeptide transporter</fullName>
    </submittedName>
</protein>
<feature type="transmembrane region" description="Helical" evidence="7">
    <location>
        <begin position="584"/>
        <end position="604"/>
    </location>
</feature>
<feature type="transmembrane region" description="Helical" evidence="7">
    <location>
        <begin position="200"/>
        <end position="218"/>
    </location>
</feature>
<comment type="similarity">
    <text evidence="2">Belongs to the oligopeptide OPT transporter family.</text>
</comment>
<proteinExistence type="inferred from homology"/>
<keyword evidence="3" id="KW-0813">Transport</keyword>
<evidence type="ECO:0000256" key="5">
    <source>
        <dbReference type="ARBA" id="ARBA00022989"/>
    </source>
</evidence>
<feature type="transmembrane region" description="Helical" evidence="7">
    <location>
        <begin position="225"/>
        <end position="244"/>
    </location>
</feature>
<dbReference type="Proteomes" id="UP000070444">
    <property type="component" value="Unassembled WGS sequence"/>
</dbReference>
<sequence length="697" mass="76473">MSTTDLPVNEKFEYSNKEHDDKYAVRAAEIDPLDDREPDDGIPYQFTWRAVIIGSLLGCVVAASNMYIGLKSGWTFGASIFGAILGFTLIKPMEKLPERWGGGPFGIKENCTVQTAATAAGGLSAGYLTAIPALFRLGIYTDIDGIWDMMFLWTFAAAFYGLFFAIPLRKYFRSTIGNLILLLSPFFTCLLFFFSLVHSWLSAGYLTAIPALFRLGILKDIDGSFLYKIIGYFVPFIIDLHPLYWIGEAAKSQAMMDISTTWRWHIQVTTAFIGAGMMMGTNTVLSLMAGNIFAWAIMSPTLFYYTEGIVSHKSPWGFKIANGVISSQLWLLWPGIVIMICASFTELACQYKSVYNGFRGGFLSLYNFFARLMGRNQVQIGDSDGSDYDPVPESEQIPGWQWGLGILVSSICTIIILKFYFAIEWYLGLLAVILGFILSFVATQSSGETDINPTGVIGKTTQFIFAPFKHANPMLDLQVNLIAGNVAASCAAQTVDMVGDLKTGHLLRASPRSQFYAQIIGSIFGVVIAVVVFWVFGKAYPCILTLSEGNDHCPFQAPSVAAWQGVAVALTSNISNSIPPSSQIACLVFGIVTIVTTVLKRTYLKNHANWIPNWNAFGIALVNPAPYILCASFYGLIIAKLWEHYQPNQFKHYNVPLASGLIAGEGIGGVIQAIFEISGMVQEHVATMFACPPDGCA</sequence>
<feature type="transmembrane region" description="Helical" evidence="7">
    <location>
        <begin position="111"/>
        <end position="130"/>
    </location>
</feature>
<evidence type="ECO:0000256" key="6">
    <source>
        <dbReference type="ARBA" id="ARBA00023136"/>
    </source>
</evidence>
<evidence type="ECO:0000256" key="1">
    <source>
        <dbReference type="ARBA" id="ARBA00004141"/>
    </source>
</evidence>
<dbReference type="OMA" id="ACQWKVF"/>
<dbReference type="Pfam" id="PF03169">
    <property type="entry name" value="OPT"/>
    <property type="match status" value="2"/>
</dbReference>
<feature type="transmembrane region" description="Helical" evidence="7">
    <location>
        <begin position="426"/>
        <end position="443"/>
    </location>
</feature>
<evidence type="ECO:0000256" key="4">
    <source>
        <dbReference type="ARBA" id="ARBA00022692"/>
    </source>
</evidence>
<feature type="transmembrane region" description="Helical" evidence="7">
    <location>
        <begin position="150"/>
        <end position="168"/>
    </location>
</feature>
<evidence type="ECO:0000256" key="7">
    <source>
        <dbReference type="SAM" id="Phobius"/>
    </source>
</evidence>
<feature type="transmembrane region" description="Helical" evidence="7">
    <location>
        <begin position="402"/>
        <end position="420"/>
    </location>
</feature>
<dbReference type="GO" id="GO:0035673">
    <property type="term" value="F:oligopeptide transmembrane transporter activity"/>
    <property type="evidence" value="ECO:0007669"/>
    <property type="project" value="InterPro"/>
</dbReference>
<dbReference type="GO" id="GO:0000329">
    <property type="term" value="C:fungal-type vacuole membrane"/>
    <property type="evidence" value="ECO:0007669"/>
    <property type="project" value="TreeGrafter"/>
</dbReference>
<name>A0A137PF53_CONC2</name>
<keyword evidence="4 7" id="KW-0812">Transmembrane</keyword>
<feature type="transmembrane region" description="Helical" evidence="7">
    <location>
        <begin position="46"/>
        <end position="68"/>
    </location>
</feature>
<organism evidence="8 9">
    <name type="scientific">Conidiobolus coronatus (strain ATCC 28846 / CBS 209.66 / NRRL 28638)</name>
    <name type="common">Delacroixia coronata</name>
    <dbReference type="NCBI Taxonomy" id="796925"/>
    <lineage>
        <taxon>Eukaryota</taxon>
        <taxon>Fungi</taxon>
        <taxon>Fungi incertae sedis</taxon>
        <taxon>Zoopagomycota</taxon>
        <taxon>Entomophthoromycotina</taxon>
        <taxon>Entomophthoromycetes</taxon>
        <taxon>Entomophthorales</taxon>
        <taxon>Ancylistaceae</taxon>
        <taxon>Conidiobolus</taxon>
    </lineage>
</organism>
<evidence type="ECO:0000256" key="3">
    <source>
        <dbReference type="ARBA" id="ARBA00022448"/>
    </source>
</evidence>
<keyword evidence="5 7" id="KW-1133">Transmembrane helix</keyword>
<feature type="transmembrane region" description="Helical" evidence="7">
    <location>
        <begin position="175"/>
        <end position="194"/>
    </location>
</feature>
<evidence type="ECO:0000313" key="9">
    <source>
        <dbReference type="Proteomes" id="UP000070444"/>
    </source>
</evidence>
<feature type="transmembrane region" description="Helical" evidence="7">
    <location>
        <begin position="330"/>
        <end position="349"/>
    </location>
</feature>
<reference evidence="8 9" key="1">
    <citation type="journal article" date="2015" name="Genome Biol. Evol.">
        <title>Phylogenomic analyses indicate that early fungi evolved digesting cell walls of algal ancestors of land plants.</title>
        <authorList>
            <person name="Chang Y."/>
            <person name="Wang S."/>
            <person name="Sekimoto S."/>
            <person name="Aerts A.L."/>
            <person name="Choi C."/>
            <person name="Clum A."/>
            <person name="LaButti K.M."/>
            <person name="Lindquist E.A."/>
            <person name="Yee Ngan C."/>
            <person name="Ohm R.A."/>
            <person name="Salamov A.A."/>
            <person name="Grigoriev I.V."/>
            <person name="Spatafora J.W."/>
            <person name="Berbee M.L."/>
        </authorList>
    </citation>
    <scope>NUCLEOTIDE SEQUENCE [LARGE SCALE GENOMIC DNA]</scope>
    <source>
        <strain evidence="8 9">NRRL 28638</strain>
    </source>
</reference>
<dbReference type="InterPro" id="IPR045035">
    <property type="entry name" value="YSL-like"/>
</dbReference>
<feature type="transmembrane region" description="Helical" evidence="7">
    <location>
        <begin position="624"/>
        <end position="642"/>
    </location>
</feature>
<keyword evidence="6 7" id="KW-0472">Membrane</keyword>
<dbReference type="STRING" id="796925.A0A137PF53"/>
<accession>A0A137PF53</accession>
<comment type="subcellular location">
    <subcellularLocation>
        <location evidence="1">Membrane</location>
        <topology evidence="1">Multi-pass membrane protein</topology>
    </subcellularLocation>
</comment>
<gene>
    <name evidence="8" type="ORF">CONCODRAFT_35611</name>
</gene>
<feature type="transmembrane region" description="Helical" evidence="7">
    <location>
        <begin position="515"/>
        <end position="535"/>
    </location>
</feature>
<dbReference type="NCBIfam" id="TIGR00728">
    <property type="entry name" value="OPT_sfam"/>
    <property type="match status" value="1"/>
</dbReference>
<dbReference type="InterPro" id="IPR004813">
    <property type="entry name" value="OPT"/>
</dbReference>
<evidence type="ECO:0000313" key="8">
    <source>
        <dbReference type="EMBL" id="KXN73602.1"/>
    </source>
</evidence>
<dbReference type="OrthoDB" id="77405at2759"/>
<dbReference type="EMBL" id="KQ964434">
    <property type="protein sequence ID" value="KXN73602.1"/>
    <property type="molecule type" value="Genomic_DNA"/>
</dbReference>
<dbReference type="AlphaFoldDB" id="A0A137PF53"/>
<dbReference type="PANTHER" id="PTHR31645:SF3">
    <property type="entry name" value="OLIGOPEPTIDE TRANSPORTER"/>
    <property type="match status" value="1"/>
</dbReference>
<feature type="transmembrane region" description="Helical" evidence="7">
    <location>
        <begin position="264"/>
        <end position="285"/>
    </location>
</feature>
<feature type="transmembrane region" description="Helical" evidence="7">
    <location>
        <begin position="74"/>
        <end position="90"/>
    </location>
</feature>
<evidence type="ECO:0000256" key="2">
    <source>
        <dbReference type="ARBA" id="ARBA00008807"/>
    </source>
</evidence>
<dbReference type="PANTHER" id="PTHR31645">
    <property type="entry name" value="OLIGOPEPTIDE TRANSPORTER YGL114W-RELATED"/>
    <property type="match status" value="1"/>
</dbReference>